<reference evidence="9 10" key="1">
    <citation type="submission" date="2024-04" db="EMBL/GenBank/DDBJ databases">
        <title>Tritrichomonas musculus Genome.</title>
        <authorList>
            <person name="Alves-Ferreira E."/>
            <person name="Grigg M."/>
            <person name="Lorenzi H."/>
            <person name="Galac M."/>
        </authorList>
    </citation>
    <scope>NUCLEOTIDE SEQUENCE [LARGE SCALE GENOMIC DNA]</scope>
    <source>
        <strain evidence="9 10">EAF2021</strain>
    </source>
</reference>
<dbReference type="Pfam" id="PF01380">
    <property type="entry name" value="SIS"/>
    <property type="match status" value="2"/>
</dbReference>
<dbReference type="InterPro" id="IPR017932">
    <property type="entry name" value="GATase_2_dom"/>
</dbReference>
<keyword evidence="5" id="KW-0677">Repeat</keyword>
<dbReference type="InterPro" id="IPR029055">
    <property type="entry name" value="Ntn_hydrolases_N"/>
</dbReference>
<dbReference type="InterPro" id="IPR035466">
    <property type="entry name" value="GlmS/AgaS_SIS"/>
</dbReference>
<dbReference type="PANTHER" id="PTHR10937:SF0">
    <property type="entry name" value="GLUTAMINE--FRUCTOSE-6-PHOSPHATE TRANSAMINASE (ISOMERIZING)"/>
    <property type="match status" value="1"/>
</dbReference>
<keyword evidence="10" id="KW-1185">Reference proteome</keyword>
<gene>
    <name evidence="9" type="ORF">M9Y10_004866</name>
</gene>
<sequence length="690" mass="77394">MCGIFAYLNFLTDKTLKEILIRVLNSLQSLEYRGYDSCGVSFDILDENKQRKSVIVKTPGDIQELEKIIKPFLREDVIFHNHVAIGHTRWATHGKPTAANSHPHYSSPNLEFIVCHNGIISNYKALKDRLLREPLFSISKNTPQNIIYQQTDAKAEFTSETDSEILAKLALFVYNSLYEQHGVKPSFLTVIANTMKLVEGTYACIFKSTLYPNEVVACKLSSPLLLGLKYSDQSDFQEAARLVKLQSDSFVTVTDSSSNTVVHTAPKPCELFLASDAPAFTDFTNKSIVLEDWDIVHITSEVVDIINTPPQSSTFKSSRIVEDLSVSIQNISLGNYPHFMLKEIMEQPITLSQTIKTRLDGVFPHLHVIQNCKTLRFIGCGSSYNACVAVRPLFEQFTNRRIILEVASDFNDRKPTIFRDDCNIFISQSGETADTLVSLDYCRKEGSFCIGVTNTPGSSLSRNTDCSIFMNAGTEIGVASTKSFSSSVVSLLMFLLLLIEDSVKLQSVRKQALEDLHNLPTTIEKVLSLQKQIEELSDVIKEQKQMLILGRRTNYGIARETSMKMEELTYAASEGMMAGELKHGPLALIDNQTFVIFFANSDDVEVRKQCLTSLQQIKARNAQVLLIATEDQRDKINGLYDHLLIVPETSQWVQMIVNIVPMQLLAYYVACKKGINVDRPRNLAKSVTVV</sequence>
<dbReference type="Pfam" id="PF13522">
    <property type="entry name" value="GATase_6"/>
    <property type="match status" value="1"/>
</dbReference>
<dbReference type="InterPro" id="IPR035490">
    <property type="entry name" value="GlmS/FrlB_SIS"/>
</dbReference>
<evidence type="ECO:0000256" key="3">
    <source>
        <dbReference type="ARBA" id="ARBA00022576"/>
    </source>
</evidence>
<evidence type="ECO:0000256" key="6">
    <source>
        <dbReference type="ARBA" id="ARBA00022962"/>
    </source>
</evidence>
<dbReference type="SUPFAM" id="SSF56235">
    <property type="entry name" value="N-terminal nucleophile aminohydrolases (Ntn hydrolases)"/>
    <property type="match status" value="1"/>
</dbReference>
<evidence type="ECO:0000259" key="8">
    <source>
        <dbReference type="PROSITE" id="PS51464"/>
    </source>
</evidence>
<feature type="domain" description="Glutamine amidotransferase type-2" evidence="7">
    <location>
        <begin position="2"/>
        <end position="301"/>
    </location>
</feature>
<comment type="catalytic activity">
    <reaction evidence="1">
        <text>D-fructose 6-phosphate + L-glutamine = D-glucosamine 6-phosphate + L-glutamate</text>
        <dbReference type="Rhea" id="RHEA:13237"/>
        <dbReference type="ChEBI" id="CHEBI:29985"/>
        <dbReference type="ChEBI" id="CHEBI:58359"/>
        <dbReference type="ChEBI" id="CHEBI:58725"/>
        <dbReference type="ChEBI" id="CHEBI:61527"/>
        <dbReference type="EC" id="2.6.1.16"/>
    </reaction>
</comment>
<keyword evidence="4" id="KW-0808">Transferase</keyword>
<evidence type="ECO:0000256" key="5">
    <source>
        <dbReference type="ARBA" id="ARBA00022737"/>
    </source>
</evidence>
<dbReference type="SUPFAM" id="SSF53697">
    <property type="entry name" value="SIS domain"/>
    <property type="match status" value="1"/>
</dbReference>
<dbReference type="EMBL" id="JAPFFF010000011">
    <property type="protein sequence ID" value="KAK8878102.1"/>
    <property type="molecule type" value="Genomic_DNA"/>
</dbReference>
<dbReference type="CDD" id="cd05008">
    <property type="entry name" value="SIS_GlmS_GlmD_1"/>
    <property type="match status" value="1"/>
</dbReference>
<comment type="caution">
    <text evidence="9">The sequence shown here is derived from an EMBL/GenBank/DDBJ whole genome shotgun (WGS) entry which is preliminary data.</text>
</comment>
<keyword evidence="3 9" id="KW-0032">Aminotransferase</keyword>
<dbReference type="Gene3D" id="3.60.20.10">
    <property type="entry name" value="Glutamine Phosphoribosylpyrophosphate, subunit 1, domain 1"/>
    <property type="match status" value="1"/>
</dbReference>
<proteinExistence type="predicted"/>
<name>A0ABR2JKC3_9EUKA</name>
<feature type="domain" description="SIS" evidence="8">
    <location>
        <begin position="536"/>
        <end position="680"/>
    </location>
</feature>
<protein>
    <recommendedName>
        <fullName evidence="2">glutamine--fructose-6-phosphate transaminase (isomerizing)</fullName>
        <ecNumber evidence="2">2.6.1.16</ecNumber>
    </recommendedName>
</protein>
<dbReference type="EC" id="2.6.1.16" evidence="2"/>
<evidence type="ECO:0000313" key="10">
    <source>
        <dbReference type="Proteomes" id="UP001470230"/>
    </source>
</evidence>
<dbReference type="CDD" id="cd05009">
    <property type="entry name" value="SIS_GlmS_GlmD_2"/>
    <property type="match status" value="1"/>
</dbReference>
<dbReference type="Proteomes" id="UP001470230">
    <property type="component" value="Unassembled WGS sequence"/>
</dbReference>
<evidence type="ECO:0000256" key="2">
    <source>
        <dbReference type="ARBA" id="ARBA00012916"/>
    </source>
</evidence>
<dbReference type="PANTHER" id="PTHR10937">
    <property type="entry name" value="GLUCOSAMINE--FRUCTOSE-6-PHOSPHATE AMINOTRANSFERASE, ISOMERIZING"/>
    <property type="match status" value="1"/>
</dbReference>
<dbReference type="NCBIfam" id="NF001484">
    <property type="entry name" value="PRK00331.1"/>
    <property type="match status" value="1"/>
</dbReference>
<dbReference type="PROSITE" id="PS51278">
    <property type="entry name" value="GATASE_TYPE_2"/>
    <property type="match status" value="1"/>
</dbReference>
<dbReference type="PROSITE" id="PS51464">
    <property type="entry name" value="SIS"/>
    <property type="match status" value="2"/>
</dbReference>
<dbReference type="Gene3D" id="3.40.50.10490">
    <property type="entry name" value="Glucose-6-phosphate isomerase like protein, domain 1"/>
    <property type="match status" value="2"/>
</dbReference>
<evidence type="ECO:0000259" key="7">
    <source>
        <dbReference type="PROSITE" id="PS51278"/>
    </source>
</evidence>
<evidence type="ECO:0000256" key="1">
    <source>
        <dbReference type="ARBA" id="ARBA00001031"/>
    </source>
</evidence>
<keyword evidence="6" id="KW-0315">Glutamine amidotransferase</keyword>
<dbReference type="GO" id="GO:0008483">
    <property type="term" value="F:transaminase activity"/>
    <property type="evidence" value="ECO:0007669"/>
    <property type="project" value="UniProtKB-KW"/>
</dbReference>
<dbReference type="InterPro" id="IPR001347">
    <property type="entry name" value="SIS_dom"/>
</dbReference>
<evidence type="ECO:0000313" key="9">
    <source>
        <dbReference type="EMBL" id="KAK8878102.1"/>
    </source>
</evidence>
<evidence type="ECO:0000256" key="4">
    <source>
        <dbReference type="ARBA" id="ARBA00022679"/>
    </source>
</evidence>
<accession>A0ABR2JKC3</accession>
<organism evidence="9 10">
    <name type="scientific">Tritrichomonas musculus</name>
    <dbReference type="NCBI Taxonomy" id="1915356"/>
    <lineage>
        <taxon>Eukaryota</taxon>
        <taxon>Metamonada</taxon>
        <taxon>Parabasalia</taxon>
        <taxon>Tritrichomonadida</taxon>
        <taxon>Tritrichomonadidae</taxon>
        <taxon>Tritrichomonas</taxon>
    </lineage>
</organism>
<dbReference type="InterPro" id="IPR046348">
    <property type="entry name" value="SIS_dom_sf"/>
</dbReference>
<feature type="domain" description="SIS" evidence="8">
    <location>
        <begin position="365"/>
        <end position="504"/>
    </location>
</feature>